<feature type="region of interest" description="Disordered" evidence="1">
    <location>
        <begin position="474"/>
        <end position="496"/>
    </location>
</feature>
<feature type="signal peptide" evidence="3">
    <location>
        <begin position="1"/>
        <end position="23"/>
    </location>
</feature>
<keyword evidence="2" id="KW-0472">Membrane</keyword>
<dbReference type="Gene3D" id="3.80.20.20">
    <property type="entry name" value="Receptor L-domain"/>
    <property type="match status" value="1"/>
</dbReference>
<keyword evidence="2" id="KW-0812">Transmembrane</keyword>
<keyword evidence="5" id="KW-1185">Reference proteome</keyword>
<evidence type="ECO:0000313" key="4">
    <source>
        <dbReference type="EMBL" id="KAL2832306.1"/>
    </source>
</evidence>
<sequence>MVRLKSLSALLGAAATLLLGTAARECYVDEGRGDNGGTHWVSVGNHQQLNRFEGCTTLIGSIDIANTFTGPFSLRGVRNITGTLSAYGAVDEIDLPDLEYIRGVILFERYRVNRLLLPRVKQTKGIFLSQPRGFFFDLSALGTAWVISLDGPWPKVSFPSLENVDFTLSFETQRSWDHTGYRDPAPVHIEFPVLRRVRELRLEGDIKSLSIPNLEEIGEGGLIVKAQQADLPAVDMLSLRTLQTRLSLWGGISRIDLGPLRETNASMYINTIVPVEVHSDLYHAGDISIYGELKTLNLTSLLHADSMTIGTNIRAVECSEHAVWTYRYLHRPREAKFCNKRSLIRAGRNPWPDILKPTPTGFEPSPTPTPTSDFSHTTPTVVPSTSPSPSPHPGVVPRPGLGYAADIVIVTAFGILLLLSIAWYWTNRRRKVDCEEEEGEKEECQRGRGPPPISKAQMEIAREKGEAERLLQGEIEVESEDEGVDAPPPYAKHVRG</sequence>
<feature type="transmembrane region" description="Helical" evidence="2">
    <location>
        <begin position="401"/>
        <end position="425"/>
    </location>
</feature>
<evidence type="ECO:0000313" key="5">
    <source>
        <dbReference type="Proteomes" id="UP001610446"/>
    </source>
</evidence>
<keyword evidence="3" id="KW-0732">Signal</keyword>
<feature type="region of interest" description="Disordered" evidence="1">
    <location>
        <begin position="435"/>
        <end position="455"/>
    </location>
</feature>
<feature type="compositionally biased region" description="Low complexity" evidence="1">
    <location>
        <begin position="357"/>
        <end position="385"/>
    </location>
</feature>
<reference evidence="4 5" key="1">
    <citation type="submission" date="2024-07" db="EMBL/GenBank/DDBJ databases">
        <title>Section-level genome sequencing and comparative genomics of Aspergillus sections Usti and Cavernicolus.</title>
        <authorList>
            <consortium name="Lawrence Berkeley National Laboratory"/>
            <person name="Nybo J.L."/>
            <person name="Vesth T.C."/>
            <person name="Theobald S."/>
            <person name="Frisvad J.C."/>
            <person name="Larsen T.O."/>
            <person name="Kjaerboelling I."/>
            <person name="Rothschild-Mancinelli K."/>
            <person name="Lyhne E.K."/>
            <person name="Kogle M.E."/>
            <person name="Barry K."/>
            <person name="Clum A."/>
            <person name="Na H."/>
            <person name="Ledsgaard L."/>
            <person name="Lin J."/>
            <person name="Lipzen A."/>
            <person name="Kuo A."/>
            <person name="Riley R."/>
            <person name="Mondo S."/>
            <person name="Labutti K."/>
            <person name="Haridas S."/>
            <person name="Pangalinan J."/>
            <person name="Salamov A.A."/>
            <person name="Simmons B.A."/>
            <person name="Magnuson J.K."/>
            <person name="Chen J."/>
            <person name="Drula E."/>
            <person name="Henrissat B."/>
            <person name="Wiebenga A."/>
            <person name="Lubbers R.J."/>
            <person name="Gomes A.C."/>
            <person name="Makela M.R."/>
            <person name="Stajich J."/>
            <person name="Grigoriev I.V."/>
            <person name="Mortensen U.H."/>
            <person name="De Vries R.P."/>
            <person name="Baker S.E."/>
            <person name="Andersen M.R."/>
        </authorList>
    </citation>
    <scope>NUCLEOTIDE SEQUENCE [LARGE SCALE GENOMIC DNA]</scope>
    <source>
        <strain evidence="4 5">CBS 123904</strain>
    </source>
</reference>
<feature type="chain" id="PRO_5045245685" evidence="3">
    <location>
        <begin position="24"/>
        <end position="496"/>
    </location>
</feature>
<feature type="compositionally biased region" description="Acidic residues" evidence="1">
    <location>
        <begin position="475"/>
        <end position="484"/>
    </location>
</feature>
<accession>A0ABR4IX18</accession>
<comment type="caution">
    <text evidence="4">The sequence shown here is derived from an EMBL/GenBank/DDBJ whole genome shotgun (WGS) entry which is preliminary data.</text>
</comment>
<gene>
    <name evidence="4" type="ORF">BJY01DRAFT_253917</name>
</gene>
<name>A0ABR4IX18_9EURO</name>
<feature type="region of interest" description="Disordered" evidence="1">
    <location>
        <begin position="354"/>
        <end position="393"/>
    </location>
</feature>
<keyword evidence="2" id="KW-1133">Transmembrane helix</keyword>
<dbReference type="InterPro" id="IPR036941">
    <property type="entry name" value="Rcpt_L-dom_sf"/>
</dbReference>
<dbReference type="EMBL" id="JBFXLU010000263">
    <property type="protein sequence ID" value="KAL2832306.1"/>
    <property type="molecule type" value="Genomic_DNA"/>
</dbReference>
<dbReference type="SUPFAM" id="SSF52058">
    <property type="entry name" value="L domain-like"/>
    <property type="match status" value="1"/>
</dbReference>
<proteinExistence type="predicted"/>
<evidence type="ECO:0000256" key="1">
    <source>
        <dbReference type="SAM" id="MobiDB-lite"/>
    </source>
</evidence>
<evidence type="ECO:0000256" key="2">
    <source>
        <dbReference type="SAM" id="Phobius"/>
    </source>
</evidence>
<evidence type="ECO:0000256" key="3">
    <source>
        <dbReference type="SAM" id="SignalP"/>
    </source>
</evidence>
<dbReference type="Proteomes" id="UP001610446">
    <property type="component" value="Unassembled WGS sequence"/>
</dbReference>
<protein>
    <submittedName>
        <fullName evidence="4">Uncharacterized protein</fullName>
    </submittedName>
</protein>
<organism evidence="4 5">
    <name type="scientific">Aspergillus pseudoustus</name>
    <dbReference type="NCBI Taxonomy" id="1810923"/>
    <lineage>
        <taxon>Eukaryota</taxon>
        <taxon>Fungi</taxon>
        <taxon>Dikarya</taxon>
        <taxon>Ascomycota</taxon>
        <taxon>Pezizomycotina</taxon>
        <taxon>Eurotiomycetes</taxon>
        <taxon>Eurotiomycetidae</taxon>
        <taxon>Eurotiales</taxon>
        <taxon>Aspergillaceae</taxon>
        <taxon>Aspergillus</taxon>
        <taxon>Aspergillus subgen. Nidulantes</taxon>
    </lineage>
</organism>